<accession>A0A392TX92</accession>
<dbReference type="AlphaFoldDB" id="A0A392TX92"/>
<evidence type="ECO:0000313" key="1">
    <source>
        <dbReference type="EMBL" id="MCI65722.1"/>
    </source>
</evidence>
<protein>
    <submittedName>
        <fullName evidence="1">Uncharacterized protein</fullName>
    </submittedName>
</protein>
<name>A0A392TX92_9FABA</name>
<keyword evidence="2" id="KW-1185">Reference proteome</keyword>
<sequence length="20" mass="2314">LGKVVVYVAAVVLLFYKREF</sequence>
<dbReference type="EMBL" id="LXQA010681067">
    <property type="protein sequence ID" value="MCI65722.1"/>
    <property type="molecule type" value="Genomic_DNA"/>
</dbReference>
<comment type="caution">
    <text evidence="1">The sequence shown here is derived from an EMBL/GenBank/DDBJ whole genome shotgun (WGS) entry which is preliminary data.</text>
</comment>
<proteinExistence type="predicted"/>
<evidence type="ECO:0000313" key="2">
    <source>
        <dbReference type="Proteomes" id="UP000265520"/>
    </source>
</evidence>
<reference evidence="1 2" key="1">
    <citation type="journal article" date="2018" name="Front. Plant Sci.">
        <title>Red Clover (Trifolium pratense) and Zigzag Clover (T. medium) - A Picture of Genomic Similarities and Differences.</title>
        <authorList>
            <person name="Dluhosova J."/>
            <person name="Istvanek J."/>
            <person name="Nedelnik J."/>
            <person name="Repkova J."/>
        </authorList>
    </citation>
    <scope>NUCLEOTIDE SEQUENCE [LARGE SCALE GENOMIC DNA]</scope>
    <source>
        <strain evidence="2">cv. 10/8</strain>
        <tissue evidence="1">Leaf</tissue>
    </source>
</reference>
<dbReference type="Proteomes" id="UP000265520">
    <property type="component" value="Unassembled WGS sequence"/>
</dbReference>
<feature type="non-terminal residue" evidence="1">
    <location>
        <position position="1"/>
    </location>
</feature>
<organism evidence="1 2">
    <name type="scientific">Trifolium medium</name>
    <dbReference type="NCBI Taxonomy" id="97028"/>
    <lineage>
        <taxon>Eukaryota</taxon>
        <taxon>Viridiplantae</taxon>
        <taxon>Streptophyta</taxon>
        <taxon>Embryophyta</taxon>
        <taxon>Tracheophyta</taxon>
        <taxon>Spermatophyta</taxon>
        <taxon>Magnoliopsida</taxon>
        <taxon>eudicotyledons</taxon>
        <taxon>Gunneridae</taxon>
        <taxon>Pentapetalae</taxon>
        <taxon>rosids</taxon>
        <taxon>fabids</taxon>
        <taxon>Fabales</taxon>
        <taxon>Fabaceae</taxon>
        <taxon>Papilionoideae</taxon>
        <taxon>50 kb inversion clade</taxon>
        <taxon>NPAAA clade</taxon>
        <taxon>Hologalegina</taxon>
        <taxon>IRL clade</taxon>
        <taxon>Trifolieae</taxon>
        <taxon>Trifolium</taxon>
    </lineage>
</organism>